<feature type="compositionally biased region" description="Basic and acidic residues" evidence="1">
    <location>
        <begin position="35"/>
        <end position="47"/>
    </location>
</feature>
<organism evidence="2 3">
    <name type="scientific">Coprinopsis marcescibilis</name>
    <name type="common">Agaric fungus</name>
    <name type="synonym">Psathyrella marcescibilis</name>
    <dbReference type="NCBI Taxonomy" id="230819"/>
    <lineage>
        <taxon>Eukaryota</taxon>
        <taxon>Fungi</taxon>
        <taxon>Dikarya</taxon>
        <taxon>Basidiomycota</taxon>
        <taxon>Agaricomycotina</taxon>
        <taxon>Agaricomycetes</taxon>
        <taxon>Agaricomycetidae</taxon>
        <taxon>Agaricales</taxon>
        <taxon>Agaricineae</taxon>
        <taxon>Psathyrellaceae</taxon>
        <taxon>Coprinopsis</taxon>
    </lineage>
</organism>
<evidence type="ECO:0000313" key="2">
    <source>
        <dbReference type="EMBL" id="TFK20848.1"/>
    </source>
</evidence>
<evidence type="ECO:0000313" key="3">
    <source>
        <dbReference type="Proteomes" id="UP000307440"/>
    </source>
</evidence>
<feature type="region of interest" description="Disordered" evidence="1">
    <location>
        <begin position="1"/>
        <end position="84"/>
    </location>
</feature>
<dbReference type="Proteomes" id="UP000307440">
    <property type="component" value="Unassembled WGS sequence"/>
</dbReference>
<reference evidence="2 3" key="1">
    <citation type="journal article" date="2019" name="Nat. Ecol. Evol.">
        <title>Megaphylogeny resolves global patterns of mushroom evolution.</title>
        <authorList>
            <person name="Varga T."/>
            <person name="Krizsan K."/>
            <person name="Foldi C."/>
            <person name="Dima B."/>
            <person name="Sanchez-Garcia M."/>
            <person name="Sanchez-Ramirez S."/>
            <person name="Szollosi G.J."/>
            <person name="Szarkandi J.G."/>
            <person name="Papp V."/>
            <person name="Albert L."/>
            <person name="Andreopoulos W."/>
            <person name="Angelini C."/>
            <person name="Antonin V."/>
            <person name="Barry K.W."/>
            <person name="Bougher N.L."/>
            <person name="Buchanan P."/>
            <person name="Buyck B."/>
            <person name="Bense V."/>
            <person name="Catcheside P."/>
            <person name="Chovatia M."/>
            <person name="Cooper J."/>
            <person name="Damon W."/>
            <person name="Desjardin D."/>
            <person name="Finy P."/>
            <person name="Geml J."/>
            <person name="Haridas S."/>
            <person name="Hughes K."/>
            <person name="Justo A."/>
            <person name="Karasinski D."/>
            <person name="Kautmanova I."/>
            <person name="Kiss B."/>
            <person name="Kocsube S."/>
            <person name="Kotiranta H."/>
            <person name="LaButti K.M."/>
            <person name="Lechner B.E."/>
            <person name="Liimatainen K."/>
            <person name="Lipzen A."/>
            <person name="Lukacs Z."/>
            <person name="Mihaltcheva S."/>
            <person name="Morgado L.N."/>
            <person name="Niskanen T."/>
            <person name="Noordeloos M.E."/>
            <person name="Ohm R.A."/>
            <person name="Ortiz-Santana B."/>
            <person name="Ovrebo C."/>
            <person name="Racz N."/>
            <person name="Riley R."/>
            <person name="Savchenko A."/>
            <person name="Shiryaev A."/>
            <person name="Soop K."/>
            <person name="Spirin V."/>
            <person name="Szebenyi C."/>
            <person name="Tomsovsky M."/>
            <person name="Tulloss R.E."/>
            <person name="Uehling J."/>
            <person name="Grigoriev I.V."/>
            <person name="Vagvolgyi C."/>
            <person name="Papp T."/>
            <person name="Martin F.M."/>
            <person name="Miettinen O."/>
            <person name="Hibbett D.S."/>
            <person name="Nagy L.G."/>
        </authorList>
    </citation>
    <scope>NUCLEOTIDE SEQUENCE [LARGE SCALE GENOMIC DNA]</scope>
    <source>
        <strain evidence="2 3">CBS 121175</strain>
    </source>
</reference>
<dbReference type="EMBL" id="ML210286">
    <property type="protein sequence ID" value="TFK20848.1"/>
    <property type="molecule type" value="Genomic_DNA"/>
</dbReference>
<proteinExistence type="predicted"/>
<gene>
    <name evidence="2" type="ORF">FA15DRAFT_110970</name>
</gene>
<evidence type="ECO:0000256" key="1">
    <source>
        <dbReference type="SAM" id="MobiDB-lite"/>
    </source>
</evidence>
<sequence>MDASTNSGGEQNISVSQKRPRSKSPGSLSGQSGEPSRKRTETDDHGSWNHTQNGAQNWGYGGHEKNEQPPTGPRNDVGRRLHWR</sequence>
<accession>A0A5C3KY31</accession>
<feature type="compositionally biased region" description="Polar residues" evidence="1">
    <location>
        <begin position="1"/>
        <end position="17"/>
    </location>
</feature>
<protein>
    <submittedName>
        <fullName evidence="2">Uncharacterized protein</fullName>
    </submittedName>
</protein>
<name>A0A5C3KY31_COPMA</name>
<feature type="compositionally biased region" description="Polar residues" evidence="1">
    <location>
        <begin position="24"/>
        <end position="34"/>
    </location>
</feature>
<keyword evidence="3" id="KW-1185">Reference proteome</keyword>
<dbReference type="AlphaFoldDB" id="A0A5C3KY31"/>